<dbReference type="InterPro" id="IPR036637">
    <property type="entry name" value="Phosphohistidine_dom_sf"/>
</dbReference>
<dbReference type="Gene3D" id="3.50.30.10">
    <property type="entry name" value="Phosphohistidine domain"/>
    <property type="match status" value="1"/>
</dbReference>
<feature type="domain" description="PEP-utilising enzyme mobile" evidence="2">
    <location>
        <begin position="461"/>
        <end position="531"/>
    </location>
</feature>
<dbReference type="EMBL" id="BAAAHE010000023">
    <property type="protein sequence ID" value="GAA0623926.1"/>
    <property type="molecule type" value="Genomic_DNA"/>
</dbReference>
<dbReference type="PANTHER" id="PTHR43615:SF1">
    <property type="entry name" value="PPDK_N DOMAIN-CONTAINING PROTEIN"/>
    <property type="match status" value="1"/>
</dbReference>
<dbReference type="InterPro" id="IPR051549">
    <property type="entry name" value="PEP_Utilizing_Enz"/>
</dbReference>
<evidence type="ECO:0000313" key="4">
    <source>
        <dbReference type="Proteomes" id="UP001500957"/>
    </source>
</evidence>
<dbReference type="Pfam" id="PF00391">
    <property type="entry name" value="PEP-utilizers"/>
    <property type="match status" value="1"/>
</dbReference>
<evidence type="ECO:0000313" key="3">
    <source>
        <dbReference type="EMBL" id="GAA0623926.1"/>
    </source>
</evidence>
<keyword evidence="4" id="KW-1185">Reference proteome</keyword>
<comment type="caution">
    <text evidence="3">The sequence shown here is derived from an EMBL/GenBank/DDBJ whole genome shotgun (WGS) entry which is preliminary data.</text>
</comment>
<evidence type="ECO:0000259" key="2">
    <source>
        <dbReference type="Pfam" id="PF00391"/>
    </source>
</evidence>
<gene>
    <name evidence="3" type="ORF">GCM10009547_28800</name>
</gene>
<evidence type="ECO:0000256" key="1">
    <source>
        <dbReference type="SAM" id="MobiDB-lite"/>
    </source>
</evidence>
<proteinExistence type="predicted"/>
<accession>A0ABP3S376</accession>
<feature type="region of interest" description="Disordered" evidence="1">
    <location>
        <begin position="279"/>
        <end position="303"/>
    </location>
</feature>
<organism evidence="3 4">
    <name type="scientific">Sporichthya brevicatena</name>
    <dbReference type="NCBI Taxonomy" id="171442"/>
    <lineage>
        <taxon>Bacteria</taxon>
        <taxon>Bacillati</taxon>
        <taxon>Actinomycetota</taxon>
        <taxon>Actinomycetes</taxon>
        <taxon>Sporichthyales</taxon>
        <taxon>Sporichthyaceae</taxon>
        <taxon>Sporichthya</taxon>
    </lineage>
</organism>
<dbReference type="InterPro" id="IPR008279">
    <property type="entry name" value="PEP-util_enz_mobile_dom"/>
</dbReference>
<dbReference type="SUPFAM" id="SSF52009">
    <property type="entry name" value="Phosphohistidine domain"/>
    <property type="match status" value="1"/>
</dbReference>
<dbReference type="Proteomes" id="UP001500957">
    <property type="component" value="Unassembled WGS sequence"/>
</dbReference>
<reference evidence="4" key="1">
    <citation type="journal article" date="2019" name="Int. J. Syst. Evol. Microbiol.">
        <title>The Global Catalogue of Microorganisms (GCM) 10K type strain sequencing project: providing services to taxonomists for standard genome sequencing and annotation.</title>
        <authorList>
            <consortium name="The Broad Institute Genomics Platform"/>
            <consortium name="The Broad Institute Genome Sequencing Center for Infectious Disease"/>
            <person name="Wu L."/>
            <person name="Ma J."/>
        </authorList>
    </citation>
    <scope>NUCLEOTIDE SEQUENCE [LARGE SCALE GENOMIC DNA]</scope>
    <source>
        <strain evidence="4">JCM 10671</strain>
    </source>
</reference>
<name>A0ABP3S376_9ACTN</name>
<feature type="compositionally biased region" description="Basic and acidic residues" evidence="1">
    <location>
        <begin position="282"/>
        <end position="303"/>
    </location>
</feature>
<sequence>MELAVQRDPTHSTSEPNRCWTLTNMSEATPDVLTPMCWSLWTPLGELGARRAWHELGLLPRSMVRLPADVNGFVMAPFYGRQAINVDLLATLMGALPGTSRQDVERDFMGTVRSDAPSDRAPSGRLPFILLRAPLVLARLDSRVGALYTDQLEWWRRDVFHRGQPDGQALLVAARDRFLAAMTLHAHGRFLSQAVQGAILKLAASAGAGHLATGLYSGFGGVAETAVAEDLWELSRDRLTEHEFLSRHGFHGHDEGNVSGVPWRSDPAPIRALATTLAGRTEASRPRLREQAAQRQRQAAEQELRELLPRSRRPAVAALGRLARRQIRCVERTKAAFLMAIDGARAAGTLLGPELVAAGRVHEPADALFLTIPELLGDPFPDSAELATFRRGLRDHYRTLTVPTTWVGTPTPADDTPVHPVSPTVGESFKADLVIGAPGSSGEVTGRARVITRLDEAYALDEGEILICRHTDPAWVVAMSLADALVIDIGAASSHGAIVARELGIPCVIGTGDGTDRIRTGDLVAVDGTRGEVRILERQTSPELSG</sequence>
<protein>
    <recommendedName>
        <fullName evidence="2">PEP-utilising enzyme mobile domain-containing protein</fullName>
    </recommendedName>
</protein>
<dbReference type="PANTHER" id="PTHR43615">
    <property type="entry name" value="PHOSPHOENOLPYRUVATE SYNTHASE-RELATED"/>
    <property type="match status" value="1"/>
</dbReference>